<dbReference type="PANTHER" id="PTHR43731:SF14">
    <property type="entry name" value="PRESENILIN-ASSOCIATED RHOMBOID-LIKE PROTEIN, MITOCHONDRIAL"/>
    <property type="match status" value="1"/>
</dbReference>
<dbReference type="InterPro" id="IPR035952">
    <property type="entry name" value="Rhomboid-like_sf"/>
</dbReference>
<dbReference type="OrthoDB" id="680602at2"/>
<keyword evidence="11" id="KW-0645">Protease</keyword>
<dbReference type="GO" id="GO:0004252">
    <property type="term" value="F:serine-type endopeptidase activity"/>
    <property type="evidence" value="ECO:0007669"/>
    <property type="project" value="InterPro"/>
</dbReference>
<feature type="transmembrane region" description="Helical" evidence="8">
    <location>
        <begin position="21"/>
        <end position="44"/>
    </location>
</feature>
<evidence type="ECO:0000259" key="9">
    <source>
        <dbReference type="Pfam" id="PF01694"/>
    </source>
</evidence>
<feature type="transmembrane region" description="Helical" evidence="8">
    <location>
        <begin position="64"/>
        <end position="88"/>
    </location>
</feature>
<keyword evidence="6 8" id="KW-0472">Membrane</keyword>
<evidence type="ECO:0000256" key="2">
    <source>
        <dbReference type="ARBA" id="ARBA00009045"/>
    </source>
</evidence>
<protein>
    <submittedName>
        <fullName evidence="11">Rhomboid family intramembrane serine protease</fullName>
    </submittedName>
</protein>
<evidence type="ECO:0000313" key="12">
    <source>
        <dbReference type="Proteomes" id="UP000244193"/>
    </source>
</evidence>
<keyword evidence="3 8" id="KW-0812">Transmembrane</keyword>
<dbReference type="GO" id="GO:0016020">
    <property type="term" value="C:membrane"/>
    <property type="evidence" value="ECO:0007669"/>
    <property type="project" value="UniProtKB-SubCell"/>
</dbReference>
<feature type="region of interest" description="Disordered" evidence="7">
    <location>
        <begin position="226"/>
        <end position="256"/>
    </location>
</feature>
<evidence type="ECO:0000259" key="10">
    <source>
        <dbReference type="Pfam" id="PF20216"/>
    </source>
</evidence>
<dbReference type="PANTHER" id="PTHR43731">
    <property type="entry name" value="RHOMBOID PROTEASE"/>
    <property type="match status" value="1"/>
</dbReference>
<dbReference type="AlphaFoldDB" id="A0A2S0RFE3"/>
<comment type="similarity">
    <text evidence="2">Belongs to the peptidase S54 family.</text>
</comment>
<evidence type="ECO:0000313" key="11">
    <source>
        <dbReference type="EMBL" id="AWA29958.1"/>
    </source>
</evidence>
<dbReference type="KEGG" id="fmg:HYN48_07625"/>
<dbReference type="RefSeq" id="WP_108370542.1">
    <property type="nucleotide sequence ID" value="NZ_CP028811.1"/>
</dbReference>
<feature type="domain" description="Peptidase S54 rhomboid" evidence="9">
    <location>
        <begin position="61"/>
        <end position="200"/>
    </location>
</feature>
<proteinExistence type="inferred from homology"/>
<dbReference type="Proteomes" id="UP000244193">
    <property type="component" value="Chromosome"/>
</dbReference>
<feature type="compositionally biased region" description="Polar residues" evidence="7">
    <location>
        <begin position="236"/>
        <end position="248"/>
    </location>
</feature>
<name>A0A2S0RFE3_9FLAO</name>
<keyword evidence="5 8" id="KW-1133">Transmembrane helix</keyword>
<feature type="transmembrane region" description="Helical" evidence="8">
    <location>
        <begin position="159"/>
        <end position="178"/>
    </location>
</feature>
<feature type="transmembrane region" description="Helical" evidence="8">
    <location>
        <begin position="127"/>
        <end position="147"/>
    </location>
</feature>
<feature type="transmembrane region" description="Helical" evidence="8">
    <location>
        <begin position="100"/>
        <end position="121"/>
    </location>
</feature>
<evidence type="ECO:0000256" key="4">
    <source>
        <dbReference type="ARBA" id="ARBA00022801"/>
    </source>
</evidence>
<evidence type="ECO:0000256" key="1">
    <source>
        <dbReference type="ARBA" id="ARBA00004141"/>
    </source>
</evidence>
<dbReference type="InterPro" id="IPR050925">
    <property type="entry name" value="Rhomboid_protease_S54"/>
</dbReference>
<dbReference type="SUPFAM" id="SSF144091">
    <property type="entry name" value="Rhomboid-like"/>
    <property type="match status" value="1"/>
</dbReference>
<dbReference type="InterPro" id="IPR022764">
    <property type="entry name" value="Peptidase_S54_rhomboid_dom"/>
</dbReference>
<dbReference type="Pfam" id="PF01694">
    <property type="entry name" value="Rhomboid"/>
    <property type="match status" value="1"/>
</dbReference>
<dbReference type="GO" id="GO:0006508">
    <property type="term" value="P:proteolysis"/>
    <property type="evidence" value="ECO:0007669"/>
    <property type="project" value="UniProtKB-KW"/>
</dbReference>
<dbReference type="InterPro" id="IPR046483">
    <property type="entry name" value="DUF6576"/>
</dbReference>
<evidence type="ECO:0000256" key="5">
    <source>
        <dbReference type="ARBA" id="ARBA00022989"/>
    </source>
</evidence>
<evidence type="ECO:0000256" key="6">
    <source>
        <dbReference type="ARBA" id="ARBA00023136"/>
    </source>
</evidence>
<evidence type="ECO:0000256" key="7">
    <source>
        <dbReference type="SAM" id="MobiDB-lite"/>
    </source>
</evidence>
<dbReference type="EMBL" id="CP028811">
    <property type="protein sequence ID" value="AWA29958.1"/>
    <property type="molecule type" value="Genomic_DNA"/>
</dbReference>
<evidence type="ECO:0000256" key="3">
    <source>
        <dbReference type="ARBA" id="ARBA00022692"/>
    </source>
</evidence>
<organism evidence="11 12">
    <name type="scientific">Flavobacterium magnum</name>
    <dbReference type="NCBI Taxonomy" id="2162713"/>
    <lineage>
        <taxon>Bacteria</taxon>
        <taxon>Pseudomonadati</taxon>
        <taxon>Bacteroidota</taxon>
        <taxon>Flavobacteriia</taxon>
        <taxon>Flavobacteriales</taxon>
        <taxon>Flavobacteriaceae</taxon>
        <taxon>Flavobacterium</taxon>
    </lineage>
</organism>
<keyword evidence="4" id="KW-0378">Hydrolase</keyword>
<gene>
    <name evidence="11" type="ORF">HYN48_07625</name>
</gene>
<comment type="subcellular location">
    <subcellularLocation>
        <location evidence="1">Membrane</location>
        <topology evidence="1">Multi-pass membrane protein</topology>
    </subcellularLocation>
</comment>
<sequence>MGLWDDLKMQYRMGGITQRLIFWNIGVFLVSLIFYEFRLGTFIFPDWLALSSDPLVLAIHPWTLLTYAFLHSGFLHLLFNMLVLNYAGMLFLTFFKEKQLVGLYILSAIFSGIIFCGAYFLMGRVSIIVGASAAIMAILVAATTYSPHMPIRLLLIGRVQLWHMTAVILIIDLMQLMIENTGGHISHLAGAFFGFTYIKLLQTGTDLSKIVTGTVDGVLRMFKPSQPKPFKKVHRNYNTQPRSTTASKTAVKDKKQQQIDEILDKISRSGYDSLTQQEKDFLFNAGK</sequence>
<dbReference type="Gene3D" id="1.20.1540.10">
    <property type="entry name" value="Rhomboid-like"/>
    <property type="match status" value="1"/>
</dbReference>
<reference evidence="11 12" key="1">
    <citation type="submission" date="2018-04" db="EMBL/GenBank/DDBJ databases">
        <title>Genome sequencing of Flavobacterium sp. HYN0048.</title>
        <authorList>
            <person name="Yi H."/>
            <person name="Baek C."/>
        </authorList>
    </citation>
    <scope>NUCLEOTIDE SEQUENCE [LARGE SCALE GENOMIC DNA]</scope>
    <source>
        <strain evidence="11 12">HYN0048</strain>
    </source>
</reference>
<evidence type="ECO:0000256" key="8">
    <source>
        <dbReference type="SAM" id="Phobius"/>
    </source>
</evidence>
<dbReference type="Pfam" id="PF20216">
    <property type="entry name" value="DUF6576"/>
    <property type="match status" value="1"/>
</dbReference>
<accession>A0A2S0RFE3</accession>
<keyword evidence="12" id="KW-1185">Reference proteome</keyword>
<feature type="domain" description="DUF6576" evidence="10">
    <location>
        <begin position="252"/>
        <end position="282"/>
    </location>
</feature>